<evidence type="ECO:0000313" key="2">
    <source>
        <dbReference type="EMBL" id="MBK1698100.1"/>
    </source>
</evidence>
<dbReference type="AlphaFoldDB" id="A0A934QKD9"/>
<dbReference type="Proteomes" id="UP000778970">
    <property type="component" value="Unassembled WGS sequence"/>
</dbReference>
<dbReference type="EMBL" id="NRRE01000026">
    <property type="protein sequence ID" value="MBK1698100.1"/>
    <property type="molecule type" value="Genomic_DNA"/>
</dbReference>
<keyword evidence="3" id="KW-1185">Reference proteome</keyword>
<organism evidence="2 3">
    <name type="scientific">Rhodovibrio salinarum</name>
    <dbReference type="NCBI Taxonomy" id="1087"/>
    <lineage>
        <taxon>Bacteria</taxon>
        <taxon>Pseudomonadati</taxon>
        <taxon>Pseudomonadota</taxon>
        <taxon>Alphaproteobacteria</taxon>
        <taxon>Rhodospirillales</taxon>
        <taxon>Rhodovibrionaceae</taxon>
        <taxon>Rhodovibrio</taxon>
    </lineage>
</organism>
<name>A0A934QKD9_9PROT</name>
<proteinExistence type="predicted"/>
<reference evidence="2" key="1">
    <citation type="submission" date="2017-08" db="EMBL/GenBank/DDBJ databases">
        <authorList>
            <person name="Imhoff J.F."/>
            <person name="Rahn T."/>
            <person name="Kuenzel S."/>
            <person name="Neulinger S.C."/>
        </authorList>
    </citation>
    <scope>NUCLEOTIDE SEQUENCE</scope>
    <source>
        <strain evidence="2">DSM 9154</strain>
    </source>
</reference>
<dbReference type="Pfam" id="PF13769">
    <property type="entry name" value="Virulence_fact"/>
    <property type="match status" value="1"/>
</dbReference>
<dbReference type="InterPro" id="IPR025989">
    <property type="entry name" value="Virulence_F_dom"/>
</dbReference>
<evidence type="ECO:0000259" key="1">
    <source>
        <dbReference type="Pfam" id="PF13769"/>
    </source>
</evidence>
<evidence type="ECO:0000313" key="3">
    <source>
        <dbReference type="Proteomes" id="UP000778970"/>
    </source>
</evidence>
<protein>
    <recommendedName>
        <fullName evidence="1">Virulence factor domain-containing protein</fullName>
    </recommendedName>
</protein>
<comment type="caution">
    <text evidence="2">The sequence shown here is derived from an EMBL/GenBank/DDBJ whole genome shotgun (WGS) entry which is preliminary data.</text>
</comment>
<dbReference type="RefSeq" id="WP_027288762.1">
    <property type="nucleotide sequence ID" value="NZ_NRRE01000026.1"/>
</dbReference>
<feature type="domain" description="Virulence factor" evidence="1">
    <location>
        <begin position="7"/>
        <end position="92"/>
    </location>
</feature>
<accession>A0A934QKD9</accession>
<reference evidence="2" key="2">
    <citation type="journal article" date="2020" name="Microorganisms">
        <title>Osmotic Adaptation and Compatible Solute Biosynthesis of Phototrophic Bacteria as Revealed from Genome Analyses.</title>
        <authorList>
            <person name="Imhoff J.F."/>
            <person name="Rahn T."/>
            <person name="Kunzel S."/>
            <person name="Keller A."/>
            <person name="Neulinger S.C."/>
        </authorList>
    </citation>
    <scope>NUCLEOTIDE SEQUENCE</scope>
    <source>
        <strain evidence="2">DSM 9154</strain>
    </source>
</reference>
<sequence length="101" mass="11151">MAQMTVVYWRDIPAQVIVKSGRKSAKRQLPERFETAIDRAAMKAKLRETDDYLAHWARGAPHEVGDDLEAEAAAAAARLDETYDEDRLKALVAAGGVEPQA</sequence>
<gene>
    <name evidence="2" type="ORF">CKO21_12705</name>
</gene>